<dbReference type="InterPro" id="IPR001584">
    <property type="entry name" value="Integrase_cat-core"/>
</dbReference>
<dbReference type="PANTHER" id="PTHR37984">
    <property type="entry name" value="PROTEIN CBG26694"/>
    <property type="match status" value="1"/>
</dbReference>
<organism evidence="2 3">
    <name type="scientific">Chaetoceros tenuissimus</name>
    <dbReference type="NCBI Taxonomy" id="426638"/>
    <lineage>
        <taxon>Eukaryota</taxon>
        <taxon>Sar</taxon>
        <taxon>Stramenopiles</taxon>
        <taxon>Ochrophyta</taxon>
        <taxon>Bacillariophyta</taxon>
        <taxon>Coscinodiscophyceae</taxon>
        <taxon>Chaetocerotophycidae</taxon>
        <taxon>Chaetocerotales</taxon>
        <taxon>Chaetocerotaceae</taxon>
        <taxon>Chaetoceros</taxon>
    </lineage>
</organism>
<dbReference type="InterPro" id="IPR036397">
    <property type="entry name" value="RNaseH_sf"/>
</dbReference>
<comment type="caution">
    <text evidence="2">The sequence shown here is derived from an EMBL/GenBank/DDBJ whole genome shotgun (WGS) entry which is preliminary data.</text>
</comment>
<accession>A0AAD3CK76</accession>
<evidence type="ECO:0000313" key="2">
    <source>
        <dbReference type="EMBL" id="GFH47607.1"/>
    </source>
</evidence>
<dbReference type="PANTHER" id="PTHR37984:SF5">
    <property type="entry name" value="PROTEIN NYNRIN-LIKE"/>
    <property type="match status" value="1"/>
</dbReference>
<dbReference type="Gene3D" id="3.30.420.10">
    <property type="entry name" value="Ribonuclease H-like superfamily/Ribonuclease H"/>
    <property type="match status" value="1"/>
</dbReference>
<dbReference type="InterPro" id="IPR050951">
    <property type="entry name" value="Retrovirus_Pol_polyprotein"/>
</dbReference>
<dbReference type="InterPro" id="IPR012337">
    <property type="entry name" value="RNaseH-like_sf"/>
</dbReference>
<dbReference type="GO" id="GO:0015074">
    <property type="term" value="P:DNA integration"/>
    <property type="evidence" value="ECO:0007669"/>
    <property type="project" value="InterPro"/>
</dbReference>
<evidence type="ECO:0000313" key="3">
    <source>
        <dbReference type="Proteomes" id="UP001054902"/>
    </source>
</evidence>
<protein>
    <recommendedName>
        <fullName evidence="1">Integrase catalytic domain-containing protein</fullName>
    </recommendedName>
</protein>
<reference evidence="2 3" key="1">
    <citation type="journal article" date="2021" name="Sci. Rep.">
        <title>The genome of the diatom Chaetoceros tenuissimus carries an ancient integrated fragment of an extant virus.</title>
        <authorList>
            <person name="Hongo Y."/>
            <person name="Kimura K."/>
            <person name="Takaki Y."/>
            <person name="Yoshida Y."/>
            <person name="Baba S."/>
            <person name="Kobayashi G."/>
            <person name="Nagasaki K."/>
            <person name="Hano T."/>
            <person name="Tomaru Y."/>
        </authorList>
    </citation>
    <scope>NUCLEOTIDE SEQUENCE [LARGE SCALE GENOMIC DNA]</scope>
    <source>
        <strain evidence="2 3">NIES-3715</strain>
    </source>
</reference>
<sequence length="354" mass="40681">MLSKLLALVGVEPVSKIGHGRLAWIPSLVQPASARWQLPKTIARFLKKELQKKAAFAVCIFLCLGNFTIQRIATWNGITAQSRRLCKKCDTCQKFKKRNNKYGHVPPKEPEDLLPWDTLCVDLVGPYSLKAKVRQLDGKVIEQEIKLLAMTFIDPATGWFEWAQVIDDKSSAAISQLLDSVWLARYPRPRQVLYDNGSEFKKNFQPLLKDMAIKPKCTTIKNPQANSILERIHQVTGNMLTSSDLMNQEFDIRDLWTPTLTSIAYAIRCSFHSTLNATPGQLVFGRDMLLDISYTHDYQATWQKKQRQIINDNIRENSKRIDHDYKVGDRAYIVKDGDHMKVLLILFRYILMEL</sequence>
<dbReference type="Proteomes" id="UP001054902">
    <property type="component" value="Unassembled WGS sequence"/>
</dbReference>
<dbReference type="GO" id="GO:0003676">
    <property type="term" value="F:nucleic acid binding"/>
    <property type="evidence" value="ECO:0007669"/>
    <property type="project" value="InterPro"/>
</dbReference>
<dbReference type="SUPFAM" id="SSF53098">
    <property type="entry name" value="Ribonuclease H-like"/>
    <property type="match status" value="1"/>
</dbReference>
<dbReference type="AlphaFoldDB" id="A0AAD3CK76"/>
<keyword evidence="3" id="KW-1185">Reference proteome</keyword>
<proteinExistence type="predicted"/>
<feature type="domain" description="Integrase catalytic" evidence="1">
    <location>
        <begin position="111"/>
        <end position="287"/>
    </location>
</feature>
<evidence type="ECO:0000259" key="1">
    <source>
        <dbReference type="PROSITE" id="PS50994"/>
    </source>
</evidence>
<dbReference type="PROSITE" id="PS50994">
    <property type="entry name" value="INTEGRASE"/>
    <property type="match status" value="1"/>
</dbReference>
<name>A0AAD3CK76_9STRA</name>
<gene>
    <name evidence="2" type="ORF">CTEN210_04082</name>
</gene>
<dbReference type="EMBL" id="BLLK01000023">
    <property type="protein sequence ID" value="GFH47607.1"/>
    <property type="molecule type" value="Genomic_DNA"/>
</dbReference>